<dbReference type="Pfam" id="PF21164">
    <property type="entry name" value="Dumpy_DPY"/>
    <property type="match status" value="1"/>
</dbReference>
<dbReference type="EMBL" id="CAKOFQ010007357">
    <property type="protein sequence ID" value="CAH1999190.1"/>
    <property type="molecule type" value="Genomic_DNA"/>
</dbReference>
<feature type="disulfide bond" evidence="1">
    <location>
        <begin position="22"/>
        <end position="32"/>
    </location>
</feature>
<dbReference type="AlphaFoldDB" id="A0A9P0LTJ3"/>
<dbReference type="SUPFAM" id="SSF57184">
    <property type="entry name" value="Growth factor receptor domain"/>
    <property type="match status" value="1"/>
</dbReference>
<sequence>MHQQQRMPDHLACINQKCKDPCPGICGQNAECRVVSHTPNCVCQPGYFGDPFTLCSIQQAVQEVLNPCQPSPCGVNAVCKERNGAGSCICLPEYIGNPYEGCRPECSVNSDCSSNKACVRTNAWILVLELADRTQTAKLSIIYVLHVYTRIYWGPIQVLFP</sequence>
<organism evidence="3 4">
    <name type="scientific">Acanthoscelides obtectus</name>
    <name type="common">Bean weevil</name>
    <name type="synonym">Bruchus obtectus</name>
    <dbReference type="NCBI Taxonomy" id="200917"/>
    <lineage>
        <taxon>Eukaryota</taxon>
        <taxon>Metazoa</taxon>
        <taxon>Ecdysozoa</taxon>
        <taxon>Arthropoda</taxon>
        <taxon>Hexapoda</taxon>
        <taxon>Insecta</taxon>
        <taxon>Pterygota</taxon>
        <taxon>Neoptera</taxon>
        <taxon>Endopterygota</taxon>
        <taxon>Coleoptera</taxon>
        <taxon>Polyphaga</taxon>
        <taxon>Cucujiformia</taxon>
        <taxon>Chrysomeloidea</taxon>
        <taxon>Chrysomelidae</taxon>
        <taxon>Bruchinae</taxon>
        <taxon>Bruchini</taxon>
        <taxon>Acanthoscelides</taxon>
    </lineage>
</organism>
<keyword evidence="4" id="KW-1185">Reference proteome</keyword>
<evidence type="ECO:0000259" key="2">
    <source>
        <dbReference type="PROSITE" id="PS50026"/>
    </source>
</evidence>
<keyword evidence="1" id="KW-0245">EGF-like domain</keyword>
<dbReference type="PROSITE" id="PS01186">
    <property type="entry name" value="EGF_2"/>
    <property type="match status" value="1"/>
</dbReference>
<dbReference type="InterPro" id="IPR009030">
    <property type="entry name" value="Growth_fac_rcpt_cys_sf"/>
</dbReference>
<dbReference type="PANTHER" id="PTHR22963:SF39">
    <property type="entry name" value="DUMPY"/>
    <property type="match status" value="1"/>
</dbReference>
<feature type="domain" description="EGF-like" evidence="2">
    <location>
        <begin position="19"/>
        <end position="56"/>
    </location>
</feature>
<evidence type="ECO:0000313" key="4">
    <source>
        <dbReference type="Proteomes" id="UP001152888"/>
    </source>
</evidence>
<gene>
    <name evidence="3" type="ORF">ACAOBT_LOCUS24840</name>
</gene>
<dbReference type="PANTHER" id="PTHR22963">
    <property type="entry name" value="ENDOGLIN-RELATED"/>
    <property type="match status" value="1"/>
</dbReference>
<feature type="domain" description="EGF-like" evidence="2">
    <location>
        <begin position="64"/>
        <end position="103"/>
    </location>
</feature>
<evidence type="ECO:0000256" key="1">
    <source>
        <dbReference type="PROSITE-ProRule" id="PRU00076"/>
    </source>
</evidence>
<dbReference type="InterPro" id="IPR048407">
    <property type="entry name" value="Dumpy_DPY"/>
</dbReference>
<keyword evidence="1" id="KW-1015">Disulfide bond</keyword>
<reference evidence="3" key="1">
    <citation type="submission" date="2022-03" db="EMBL/GenBank/DDBJ databases">
        <authorList>
            <person name="Sayadi A."/>
        </authorList>
    </citation>
    <scope>NUCLEOTIDE SEQUENCE</scope>
</reference>
<dbReference type="OrthoDB" id="4405280at2759"/>
<evidence type="ECO:0000313" key="3">
    <source>
        <dbReference type="EMBL" id="CAH1999190.1"/>
    </source>
</evidence>
<dbReference type="PROSITE" id="PS50026">
    <property type="entry name" value="EGF_3"/>
    <property type="match status" value="2"/>
</dbReference>
<dbReference type="Gene3D" id="2.10.25.10">
    <property type="entry name" value="Laminin"/>
    <property type="match status" value="2"/>
</dbReference>
<dbReference type="Proteomes" id="UP001152888">
    <property type="component" value="Unassembled WGS sequence"/>
</dbReference>
<comment type="caution">
    <text evidence="1">Lacks conserved residue(s) required for the propagation of feature annotation.</text>
</comment>
<dbReference type="InterPro" id="IPR000742">
    <property type="entry name" value="EGF"/>
</dbReference>
<comment type="caution">
    <text evidence="3">The sequence shown here is derived from an EMBL/GenBank/DDBJ whole genome shotgun (WGS) entry which is preliminary data.</text>
</comment>
<accession>A0A9P0LTJ3</accession>
<dbReference type="SMART" id="SM00181">
    <property type="entry name" value="EGF"/>
    <property type="match status" value="2"/>
</dbReference>
<proteinExistence type="predicted"/>
<name>A0A9P0LTJ3_ACAOB</name>
<protein>
    <recommendedName>
        <fullName evidence="2">EGF-like domain-containing protein</fullName>
    </recommendedName>
</protein>